<sequence length="198" mass="21174">MSTADSLTTNPQGLTRIMRIRNWFAIAALMPALLACKSREEEIAAEHAKGTALVEDKAARVKGIGEALQNDGQKAAAELTTGVGKVISGVTQGVDRAKEARITADEGAVKLGLSSDRAVLDVAGKDGQNILKAYVKSAREFKGTLHLRGFDSSNREVGRSAKEERGLGVDDAEYIAFTFDPATPMNRVEKWVLFAAAK</sequence>
<dbReference type="RefSeq" id="WP_345532159.1">
    <property type="nucleotide sequence ID" value="NZ_BAABLD010000007.1"/>
</dbReference>
<evidence type="ECO:0000313" key="2">
    <source>
        <dbReference type="Proteomes" id="UP001500547"/>
    </source>
</evidence>
<proteinExistence type="predicted"/>
<reference evidence="2" key="1">
    <citation type="journal article" date="2019" name="Int. J. Syst. Evol. Microbiol.">
        <title>The Global Catalogue of Microorganisms (GCM) 10K type strain sequencing project: providing services to taxonomists for standard genome sequencing and annotation.</title>
        <authorList>
            <consortium name="The Broad Institute Genomics Platform"/>
            <consortium name="The Broad Institute Genome Sequencing Center for Infectious Disease"/>
            <person name="Wu L."/>
            <person name="Ma J."/>
        </authorList>
    </citation>
    <scope>NUCLEOTIDE SEQUENCE [LARGE SCALE GENOMIC DNA]</scope>
    <source>
        <strain evidence="2">JCM 18715</strain>
    </source>
</reference>
<keyword evidence="2" id="KW-1185">Reference proteome</keyword>
<dbReference type="Proteomes" id="UP001500547">
    <property type="component" value="Unassembled WGS sequence"/>
</dbReference>
<name>A0ABP9QJ03_9RHOO</name>
<evidence type="ECO:0000313" key="1">
    <source>
        <dbReference type="EMBL" id="GAA5162764.1"/>
    </source>
</evidence>
<protein>
    <submittedName>
        <fullName evidence="1">Uncharacterized protein</fullName>
    </submittedName>
</protein>
<comment type="caution">
    <text evidence="1">The sequence shown here is derived from an EMBL/GenBank/DDBJ whole genome shotgun (WGS) entry which is preliminary data.</text>
</comment>
<gene>
    <name evidence="1" type="ORF">GCM10025770_13940</name>
</gene>
<accession>A0ABP9QJ03</accession>
<organism evidence="1 2">
    <name type="scientific">Viridibacterium curvum</name>
    <dbReference type="NCBI Taxonomy" id="1101404"/>
    <lineage>
        <taxon>Bacteria</taxon>
        <taxon>Pseudomonadati</taxon>
        <taxon>Pseudomonadota</taxon>
        <taxon>Betaproteobacteria</taxon>
        <taxon>Rhodocyclales</taxon>
        <taxon>Rhodocyclaceae</taxon>
        <taxon>Viridibacterium</taxon>
    </lineage>
</organism>
<dbReference type="EMBL" id="BAABLD010000007">
    <property type="protein sequence ID" value="GAA5162764.1"/>
    <property type="molecule type" value="Genomic_DNA"/>
</dbReference>